<protein>
    <recommendedName>
        <fullName evidence="1">Integrase zinc-binding domain-containing protein</fullName>
    </recommendedName>
</protein>
<dbReference type="InterPro" id="IPR036397">
    <property type="entry name" value="RNaseH_sf"/>
</dbReference>
<dbReference type="InterPro" id="IPR041588">
    <property type="entry name" value="Integrase_H2C2"/>
</dbReference>
<reference evidence="2" key="1">
    <citation type="submission" date="2023-08" db="EMBL/GenBank/DDBJ databases">
        <title>A de novo genome assembly of Solanum verrucosum Schlechtendal, a Mexican diploid species geographically isolated from the other diploid A-genome species in potato relatives.</title>
        <authorList>
            <person name="Hosaka K."/>
        </authorList>
    </citation>
    <scope>NUCLEOTIDE SEQUENCE</scope>
    <source>
        <tissue evidence="2">Young leaves</tissue>
    </source>
</reference>
<dbReference type="SUPFAM" id="SSF53098">
    <property type="entry name" value="Ribonuclease H-like"/>
    <property type="match status" value="1"/>
</dbReference>
<feature type="domain" description="Integrase zinc-binding" evidence="1">
    <location>
        <begin position="60"/>
        <end position="115"/>
    </location>
</feature>
<dbReference type="FunFam" id="1.10.340.70:FF:000001">
    <property type="entry name" value="Retrovirus-related Pol polyprotein from transposon gypsy-like Protein"/>
    <property type="match status" value="1"/>
</dbReference>
<dbReference type="PANTHER" id="PTHR45835">
    <property type="entry name" value="YALI0A06105P"/>
    <property type="match status" value="1"/>
</dbReference>
<organism evidence="2 3">
    <name type="scientific">Solanum verrucosum</name>
    <dbReference type="NCBI Taxonomy" id="315347"/>
    <lineage>
        <taxon>Eukaryota</taxon>
        <taxon>Viridiplantae</taxon>
        <taxon>Streptophyta</taxon>
        <taxon>Embryophyta</taxon>
        <taxon>Tracheophyta</taxon>
        <taxon>Spermatophyta</taxon>
        <taxon>Magnoliopsida</taxon>
        <taxon>eudicotyledons</taxon>
        <taxon>Gunneridae</taxon>
        <taxon>Pentapetalae</taxon>
        <taxon>asterids</taxon>
        <taxon>lamiids</taxon>
        <taxon>Solanales</taxon>
        <taxon>Solanaceae</taxon>
        <taxon>Solanoideae</taxon>
        <taxon>Solaneae</taxon>
        <taxon>Solanum</taxon>
    </lineage>
</organism>
<dbReference type="Pfam" id="PF17921">
    <property type="entry name" value="Integrase_H2C2"/>
    <property type="match status" value="1"/>
</dbReference>
<accession>A0AAF0U9N7</accession>
<name>A0AAF0U9N7_SOLVR</name>
<dbReference type="Proteomes" id="UP001234989">
    <property type="component" value="Chromosome 8"/>
</dbReference>
<evidence type="ECO:0000259" key="1">
    <source>
        <dbReference type="Pfam" id="PF17921"/>
    </source>
</evidence>
<evidence type="ECO:0000313" key="2">
    <source>
        <dbReference type="EMBL" id="WMV41715.1"/>
    </source>
</evidence>
<sequence length="267" mass="30884">MVRNGFESSYVMDVKSKQGLDLILVELEEAVLKKSVEAFFQGGDGVLRYQGRLCVPNVDGLREKILEEAHGSQYSIHPGVIKMYHDLREVYWWNGMKKDIAEFVAKCPNCQQVKVEHQRLGGLSQDIAIPTWKWEDVNVDFIVGLPHTRWQHDLIWVIVDRMTKSAHFIPIKVSYSTEEYAKMYLREIVRLHGIPLSIISGVSCLNVEEMCWDATYIVPLEGLEIKENLAYEEVPVEILDRQDKRLRNKEVSFVKVLWRNHLVEGAT</sequence>
<dbReference type="EMBL" id="CP133619">
    <property type="protein sequence ID" value="WMV41715.1"/>
    <property type="molecule type" value="Genomic_DNA"/>
</dbReference>
<dbReference type="Gene3D" id="1.10.340.70">
    <property type="match status" value="1"/>
</dbReference>
<dbReference type="GO" id="GO:0003676">
    <property type="term" value="F:nucleic acid binding"/>
    <property type="evidence" value="ECO:0007669"/>
    <property type="project" value="InterPro"/>
</dbReference>
<dbReference type="Gene3D" id="3.30.420.10">
    <property type="entry name" value="Ribonuclease H-like superfamily/Ribonuclease H"/>
    <property type="match status" value="1"/>
</dbReference>
<dbReference type="InterPro" id="IPR012337">
    <property type="entry name" value="RNaseH-like_sf"/>
</dbReference>
<dbReference type="PANTHER" id="PTHR45835:SF91">
    <property type="entry name" value="RETROTRANSPOSON, TY3-GYPSY SUBCLASS-LIKE PROTEIN"/>
    <property type="match status" value="1"/>
</dbReference>
<keyword evidence="3" id="KW-1185">Reference proteome</keyword>
<proteinExistence type="predicted"/>
<dbReference type="AlphaFoldDB" id="A0AAF0U9N7"/>
<gene>
    <name evidence="2" type="ORF">MTR67_035100</name>
</gene>
<evidence type="ECO:0000313" key="3">
    <source>
        <dbReference type="Proteomes" id="UP001234989"/>
    </source>
</evidence>